<reference evidence="1 2" key="1">
    <citation type="submission" date="2024-05" db="EMBL/GenBank/DDBJ databases">
        <authorList>
            <person name="Duchaud E."/>
        </authorList>
    </citation>
    <scope>NUCLEOTIDE SEQUENCE [LARGE SCALE GENOMIC DNA]</scope>
    <source>
        <strain evidence="1">Ena-SAMPLE-TAB-13-05-2024-13:56:06:370-140305</strain>
    </source>
</reference>
<protein>
    <submittedName>
        <fullName evidence="1">Uncharacterized protein</fullName>
    </submittedName>
</protein>
<proteinExistence type="predicted"/>
<evidence type="ECO:0000313" key="1">
    <source>
        <dbReference type="EMBL" id="CAL2106503.1"/>
    </source>
</evidence>
<organism evidence="1 2">
    <name type="scientific">Tenacibaculum vairaonense</name>
    <dbReference type="NCBI Taxonomy" id="3137860"/>
    <lineage>
        <taxon>Bacteria</taxon>
        <taxon>Pseudomonadati</taxon>
        <taxon>Bacteroidota</taxon>
        <taxon>Flavobacteriia</taxon>
        <taxon>Flavobacteriales</taxon>
        <taxon>Flavobacteriaceae</taxon>
        <taxon>Tenacibaculum</taxon>
    </lineage>
</organism>
<accession>A0ABM9PLD5</accession>
<dbReference type="Proteomes" id="UP001497602">
    <property type="component" value="Unassembled WGS sequence"/>
</dbReference>
<comment type="caution">
    <text evidence="1">The sequence shown here is derived from an EMBL/GenBank/DDBJ whole genome shotgun (WGS) entry which is preliminary data.</text>
</comment>
<dbReference type="EMBL" id="CAXJRC010000015">
    <property type="protein sequence ID" value="CAL2106503.1"/>
    <property type="molecule type" value="Genomic_DNA"/>
</dbReference>
<gene>
    <name evidence="1" type="ORF">T190115A13A_230032</name>
</gene>
<evidence type="ECO:0000313" key="2">
    <source>
        <dbReference type="Proteomes" id="UP001497602"/>
    </source>
</evidence>
<sequence>MYLEILESNLFNLSNINKQNNPKIVNSAKAKNFKIPIKNIYLIYKHFLT</sequence>
<keyword evidence="2" id="KW-1185">Reference proteome</keyword>
<name>A0ABM9PLD5_9FLAO</name>